<gene>
    <name evidence="1" type="ORF">CG50_02890</name>
</gene>
<reference evidence="1 2" key="1">
    <citation type="submission" date="2014-03" db="EMBL/GenBank/DDBJ databases">
        <title>Genome of Paenirhodobacter enshiensis DW2-9.</title>
        <authorList>
            <person name="Wang D."/>
            <person name="Wang G."/>
        </authorList>
    </citation>
    <scope>NUCLEOTIDE SEQUENCE [LARGE SCALE GENOMIC DNA]</scope>
    <source>
        <strain evidence="1 2">DW2-9</strain>
    </source>
</reference>
<name>A0A086XV87_9RHOB</name>
<sequence length="110" mass="11476">MIAPMVLAVLCACTPSPQVVSDYNGYSVRLTGEGREPDPDTVRHAERICASRGLGTEYASSTYSRDSLGPTSHLFLCIGARTSSSAAAPMVIRGPAAKAGESYFSSAATM</sequence>
<keyword evidence="2" id="KW-1185">Reference proteome</keyword>
<evidence type="ECO:0008006" key="3">
    <source>
        <dbReference type="Google" id="ProtNLM"/>
    </source>
</evidence>
<dbReference type="EMBL" id="JFZB01000018">
    <property type="protein sequence ID" value="KFI25937.1"/>
    <property type="molecule type" value="Genomic_DNA"/>
</dbReference>
<proteinExistence type="predicted"/>
<organism evidence="1 2">
    <name type="scientific">Paenirhodobacter enshiensis</name>
    <dbReference type="NCBI Taxonomy" id="1105367"/>
    <lineage>
        <taxon>Bacteria</taxon>
        <taxon>Pseudomonadati</taxon>
        <taxon>Pseudomonadota</taxon>
        <taxon>Alphaproteobacteria</taxon>
        <taxon>Rhodobacterales</taxon>
        <taxon>Rhodobacter group</taxon>
        <taxon>Paenirhodobacter</taxon>
    </lineage>
</organism>
<evidence type="ECO:0000313" key="2">
    <source>
        <dbReference type="Proteomes" id="UP000028824"/>
    </source>
</evidence>
<comment type="caution">
    <text evidence="1">The sequence shown here is derived from an EMBL/GenBank/DDBJ whole genome shotgun (WGS) entry which is preliminary data.</text>
</comment>
<accession>A0A086XV87</accession>
<dbReference type="AlphaFoldDB" id="A0A086XV87"/>
<protein>
    <recommendedName>
        <fullName evidence="3">Lipoprotein</fullName>
    </recommendedName>
</protein>
<evidence type="ECO:0000313" key="1">
    <source>
        <dbReference type="EMBL" id="KFI25937.1"/>
    </source>
</evidence>
<dbReference type="RefSeq" id="WP_036637865.1">
    <property type="nucleotide sequence ID" value="NZ_JFZB01000018.1"/>
</dbReference>
<dbReference type="Proteomes" id="UP000028824">
    <property type="component" value="Unassembled WGS sequence"/>
</dbReference>
<dbReference type="OrthoDB" id="7877107at2"/>